<protein>
    <submittedName>
        <fullName evidence="4">DNA-binding transcriptional regulator, AcrR family</fullName>
    </submittedName>
</protein>
<dbReference type="AlphaFoldDB" id="A0A1G7TBW6"/>
<evidence type="ECO:0000313" key="4">
    <source>
        <dbReference type="EMBL" id="SDG32788.1"/>
    </source>
</evidence>
<dbReference type="GO" id="GO:0003677">
    <property type="term" value="F:DNA binding"/>
    <property type="evidence" value="ECO:0007669"/>
    <property type="project" value="UniProtKB-UniRule"/>
</dbReference>
<dbReference type="PANTHER" id="PTHR43479">
    <property type="entry name" value="ACREF/ENVCD OPERON REPRESSOR-RELATED"/>
    <property type="match status" value="1"/>
</dbReference>
<dbReference type="OrthoDB" id="9814200at2"/>
<dbReference type="PRINTS" id="PR00455">
    <property type="entry name" value="HTHTETR"/>
</dbReference>
<dbReference type="InterPro" id="IPR001647">
    <property type="entry name" value="HTH_TetR"/>
</dbReference>
<gene>
    <name evidence="4" type="ORF">SAMN05421791_10587</name>
</gene>
<dbReference type="RefSeq" id="WP_090289996.1">
    <property type="nucleotide sequence ID" value="NZ_FNCK01000005.1"/>
</dbReference>
<dbReference type="InterPro" id="IPR009057">
    <property type="entry name" value="Homeodomain-like_sf"/>
</dbReference>
<keyword evidence="5" id="KW-1185">Reference proteome</keyword>
<dbReference type="SUPFAM" id="SSF46689">
    <property type="entry name" value="Homeodomain-like"/>
    <property type="match status" value="1"/>
</dbReference>
<keyword evidence="1 2" id="KW-0238">DNA-binding</keyword>
<dbReference type="PROSITE" id="PS50977">
    <property type="entry name" value="HTH_TETR_2"/>
    <property type="match status" value="1"/>
</dbReference>
<dbReference type="Pfam" id="PF00440">
    <property type="entry name" value="TetR_N"/>
    <property type="match status" value="1"/>
</dbReference>
<dbReference type="InterPro" id="IPR023772">
    <property type="entry name" value="DNA-bd_HTH_TetR-type_CS"/>
</dbReference>
<organism evidence="4 5">
    <name type="scientific">Facklamia miroungae</name>
    <dbReference type="NCBI Taxonomy" id="120956"/>
    <lineage>
        <taxon>Bacteria</taxon>
        <taxon>Bacillati</taxon>
        <taxon>Bacillota</taxon>
        <taxon>Bacilli</taxon>
        <taxon>Lactobacillales</taxon>
        <taxon>Aerococcaceae</taxon>
        <taxon>Facklamia</taxon>
    </lineage>
</organism>
<dbReference type="PANTHER" id="PTHR43479:SF11">
    <property type="entry name" value="ACREF_ENVCD OPERON REPRESSOR-RELATED"/>
    <property type="match status" value="1"/>
</dbReference>
<dbReference type="Proteomes" id="UP000199708">
    <property type="component" value="Unassembled WGS sequence"/>
</dbReference>
<accession>A0A1G7TBW6</accession>
<reference evidence="4 5" key="1">
    <citation type="submission" date="2016-10" db="EMBL/GenBank/DDBJ databases">
        <authorList>
            <person name="de Groot N.N."/>
        </authorList>
    </citation>
    <scope>NUCLEOTIDE SEQUENCE [LARGE SCALE GENOMIC DNA]</scope>
    <source>
        <strain evidence="4 5">ATCC BAA-466</strain>
    </source>
</reference>
<dbReference type="InterPro" id="IPR050624">
    <property type="entry name" value="HTH-type_Tx_Regulator"/>
</dbReference>
<dbReference type="Gene3D" id="1.10.357.10">
    <property type="entry name" value="Tetracycline Repressor, domain 2"/>
    <property type="match status" value="1"/>
</dbReference>
<sequence length="213" mass="24403">MARNKFPEETIKQILDVASELFLEKGYDNTSLQDIIDKTHLSKGAIYHHFKSKEDIFESICDRLGEENAEMLAKIRNDQNLNGIEKLQKLFKTALDSMNHEIALTLSPNLLDNPRFLAMEIKQIYEIVAPQFIEPILEEGISDRSIEVEYPAETAEAIMILSNIWLNPLARNTKADNTENRFIVFNNLLTGIGIKLMDDELMDKFISTSLNKK</sequence>
<evidence type="ECO:0000259" key="3">
    <source>
        <dbReference type="PROSITE" id="PS50977"/>
    </source>
</evidence>
<dbReference type="STRING" id="120956.SAMN05421791_10587"/>
<evidence type="ECO:0000256" key="2">
    <source>
        <dbReference type="PROSITE-ProRule" id="PRU00335"/>
    </source>
</evidence>
<dbReference type="EMBL" id="FNCK01000005">
    <property type="protein sequence ID" value="SDG32788.1"/>
    <property type="molecule type" value="Genomic_DNA"/>
</dbReference>
<name>A0A1G7TBW6_9LACT</name>
<feature type="domain" description="HTH tetR-type" evidence="3">
    <location>
        <begin position="8"/>
        <end position="68"/>
    </location>
</feature>
<dbReference type="PROSITE" id="PS01081">
    <property type="entry name" value="HTH_TETR_1"/>
    <property type="match status" value="1"/>
</dbReference>
<evidence type="ECO:0000313" key="5">
    <source>
        <dbReference type="Proteomes" id="UP000199708"/>
    </source>
</evidence>
<evidence type="ECO:0000256" key="1">
    <source>
        <dbReference type="ARBA" id="ARBA00023125"/>
    </source>
</evidence>
<feature type="DNA-binding region" description="H-T-H motif" evidence="2">
    <location>
        <begin position="31"/>
        <end position="50"/>
    </location>
</feature>
<proteinExistence type="predicted"/>